<dbReference type="InterPro" id="IPR036440">
    <property type="entry name" value="Peptidase_C15-like_sf"/>
</dbReference>
<dbReference type="Gene3D" id="3.40.630.20">
    <property type="entry name" value="Peptidase C15, pyroglutamyl peptidase I-like"/>
    <property type="match status" value="1"/>
</dbReference>
<dbReference type="SUPFAM" id="SSF53182">
    <property type="entry name" value="Pyrrolidone carboxyl peptidase (pyroglutamate aminopeptidase)"/>
    <property type="match status" value="1"/>
</dbReference>
<dbReference type="AlphaFoldDB" id="A0A0H2ZK06"/>
<keyword evidence="1" id="KW-0732">Signal</keyword>
<reference evidence="2 3" key="1">
    <citation type="journal article" date="2006" name="Genome Biol.">
        <title>Genomic analysis reveals that Pseudomonas aeruginosa virulence is combinatorial.</title>
        <authorList>
            <person name="Lee D.G."/>
            <person name="Urbach J.M."/>
            <person name="Wu G."/>
            <person name="Liberati N.T."/>
            <person name="Feinbaum R.L."/>
            <person name="Miyata S."/>
            <person name="Diggins L.T."/>
            <person name="He J."/>
            <person name="Saucier M."/>
            <person name="Deziel E."/>
            <person name="Friedman L."/>
            <person name="Li L."/>
            <person name="Grills G."/>
            <person name="Montgomery K."/>
            <person name="Kucherlapati R."/>
            <person name="Rahme L.G."/>
            <person name="Ausubel F.M."/>
        </authorList>
    </citation>
    <scope>NUCLEOTIDE SEQUENCE [LARGE SCALE GENOMIC DNA]</scope>
    <source>
        <strain evidence="2 3">UCBPP-PA14</strain>
    </source>
</reference>
<evidence type="ECO:0008006" key="4">
    <source>
        <dbReference type="Google" id="ProtNLM"/>
    </source>
</evidence>
<evidence type="ECO:0000313" key="2">
    <source>
        <dbReference type="EMBL" id="ABJ15007.1"/>
    </source>
</evidence>
<dbReference type="RefSeq" id="WP_003136949.1">
    <property type="nucleotide sequence ID" value="NC_008463.1"/>
</dbReference>
<accession>A0A0H2ZK06</accession>
<evidence type="ECO:0000313" key="3">
    <source>
        <dbReference type="Proteomes" id="UP000000653"/>
    </source>
</evidence>
<evidence type="ECO:0000256" key="1">
    <source>
        <dbReference type="SAM" id="SignalP"/>
    </source>
</evidence>
<name>A0A0H2ZK06_PSEAB</name>
<sequence length="553" mass="60119">MRYARHASRYSLFTLAVSAALLPGAGWAANGDLAGARKPPSVACSWNREAALSYEERRLDTPLPFSGANVVTHDQTPLAERIVKGAGFDGFEPAFAKRLCAADGRTPVTSYAKALKLVTEEGRALWRAAVDRAQGRRAIPAGALPASDDRMLYWTRLYMTRTLRQWAPSFRLGKAQAQALQWRFERASRGQLDIDLPRRYAADGSRYRRMIISGFDVFTLGTPGTANTGLRNGNPSGATALALDGREFRLADGSLLRIEAYLLPVSYDPFNRGMQEDTLGPWFRPGPRRVDASVTISQGGANQFWLEAWNGRFHGSSAGNDGIVYCPADSALPNYVLPLGSVTNPGTAPISLRGSGCNINPPRRWLGYDSASRWRQNLPAQFSKASLPVRQLLAADTWRGIERPPGATSQAAEGFDVTWHTNYDFFPDCANPRTENVPTNGVMNAMPDPSLVLPPNRRICARNGGGGDYLSNESAYRNTVLRDAFRLEIPAGHIHVPVMNNYYTGVPASGGGARNDNAISDARYEAYRSAIVAQTRALLVGVGNALAQGAQAD</sequence>
<proteinExistence type="predicted"/>
<protein>
    <recommendedName>
        <fullName evidence="4">Secreted protein</fullName>
    </recommendedName>
</protein>
<dbReference type="BioCyc" id="PAER208963:G1G74-52-MONOMER"/>
<gene>
    <name evidence="2" type="ordered locus">PA14_00620</name>
</gene>
<dbReference type="EMBL" id="CP000438">
    <property type="protein sequence ID" value="ABJ15007.1"/>
    <property type="molecule type" value="Genomic_DNA"/>
</dbReference>
<dbReference type="HOGENOM" id="CLU_048887_1_0_6"/>
<feature type="signal peptide" evidence="1">
    <location>
        <begin position="1"/>
        <end position="28"/>
    </location>
</feature>
<organism evidence="2 3">
    <name type="scientific">Pseudomonas aeruginosa (strain UCBPP-PA14)</name>
    <dbReference type="NCBI Taxonomy" id="208963"/>
    <lineage>
        <taxon>Bacteria</taxon>
        <taxon>Pseudomonadati</taxon>
        <taxon>Pseudomonadota</taxon>
        <taxon>Gammaproteobacteria</taxon>
        <taxon>Pseudomonadales</taxon>
        <taxon>Pseudomonadaceae</taxon>
        <taxon>Pseudomonas</taxon>
    </lineage>
</organism>
<dbReference type="KEGG" id="pau:PA14_00620"/>
<feature type="chain" id="PRO_5030007943" description="Secreted protein" evidence="1">
    <location>
        <begin position="29"/>
        <end position="553"/>
    </location>
</feature>
<dbReference type="Proteomes" id="UP000000653">
    <property type="component" value="Chromosome"/>
</dbReference>